<evidence type="ECO:0000313" key="2">
    <source>
        <dbReference type="EMBL" id="GIH70288.1"/>
    </source>
</evidence>
<accession>A0A8J3RD22</accession>
<sequence>MWGSRLWLWASTKRQLVDDVARLERMLAHTDAQLAKARTDLARERQAALARRLPAELATVAETLLGTGGITRDLSAAAAALRTGQPIREAVRGPLADLLEDHAHEHSSYDCPWAEHICPAGRTARALTGEAR</sequence>
<organism evidence="2 3">
    <name type="scientific">Sphaerimonospora thailandensis</name>
    <dbReference type="NCBI Taxonomy" id="795644"/>
    <lineage>
        <taxon>Bacteria</taxon>
        <taxon>Bacillati</taxon>
        <taxon>Actinomycetota</taxon>
        <taxon>Actinomycetes</taxon>
        <taxon>Streptosporangiales</taxon>
        <taxon>Streptosporangiaceae</taxon>
        <taxon>Sphaerimonospora</taxon>
    </lineage>
</organism>
<gene>
    <name evidence="2" type="ORF">Mth01_25410</name>
</gene>
<proteinExistence type="predicted"/>
<feature type="coiled-coil region" evidence="1">
    <location>
        <begin position="13"/>
        <end position="40"/>
    </location>
</feature>
<evidence type="ECO:0000313" key="3">
    <source>
        <dbReference type="Proteomes" id="UP000610966"/>
    </source>
</evidence>
<comment type="caution">
    <text evidence="2">The sequence shown here is derived from an EMBL/GenBank/DDBJ whole genome shotgun (WGS) entry which is preliminary data.</text>
</comment>
<evidence type="ECO:0000256" key="1">
    <source>
        <dbReference type="SAM" id="Coils"/>
    </source>
</evidence>
<protein>
    <submittedName>
        <fullName evidence="2">Uncharacterized protein</fullName>
    </submittedName>
</protein>
<keyword evidence="1" id="KW-0175">Coiled coil</keyword>
<name>A0A8J3RD22_9ACTN</name>
<dbReference type="EMBL" id="BOOG01000021">
    <property type="protein sequence ID" value="GIH70288.1"/>
    <property type="molecule type" value="Genomic_DNA"/>
</dbReference>
<dbReference type="AlphaFoldDB" id="A0A8J3RD22"/>
<dbReference type="RefSeq" id="WP_204016008.1">
    <property type="nucleotide sequence ID" value="NZ_BOOG01000021.1"/>
</dbReference>
<reference evidence="2" key="1">
    <citation type="submission" date="2021-01" db="EMBL/GenBank/DDBJ databases">
        <title>Whole genome shotgun sequence of Sphaerimonospora thailandensis NBRC 107569.</title>
        <authorList>
            <person name="Komaki H."/>
            <person name="Tamura T."/>
        </authorList>
    </citation>
    <scope>NUCLEOTIDE SEQUENCE</scope>
    <source>
        <strain evidence="2">NBRC 107569</strain>
    </source>
</reference>
<keyword evidence="3" id="KW-1185">Reference proteome</keyword>
<dbReference type="Proteomes" id="UP000610966">
    <property type="component" value="Unassembled WGS sequence"/>
</dbReference>